<keyword evidence="3" id="KW-1185">Reference proteome</keyword>
<comment type="caution">
    <text evidence="2">The sequence shown here is derived from an EMBL/GenBank/DDBJ whole genome shotgun (WGS) entry which is preliminary data.</text>
</comment>
<reference evidence="2 3" key="1">
    <citation type="submission" date="2019-02" db="EMBL/GenBank/DDBJ databases">
        <title>Deep-cultivation of Planctomycetes and their phenomic and genomic characterization uncovers novel biology.</title>
        <authorList>
            <person name="Wiegand S."/>
            <person name="Jogler M."/>
            <person name="Boedeker C."/>
            <person name="Pinto D."/>
            <person name="Vollmers J."/>
            <person name="Rivas-Marin E."/>
            <person name="Kohn T."/>
            <person name="Peeters S.H."/>
            <person name="Heuer A."/>
            <person name="Rast P."/>
            <person name="Oberbeckmann S."/>
            <person name="Bunk B."/>
            <person name="Jeske O."/>
            <person name="Meyerdierks A."/>
            <person name="Storesund J.E."/>
            <person name="Kallscheuer N."/>
            <person name="Luecker S."/>
            <person name="Lage O.M."/>
            <person name="Pohl T."/>
            <person name="Merkel B.J."/>
            <person name="Hornburger P."/>
            <person name="Mueller R.-W."/>
            <person name="Bruemmer F."/>
            <person name="Labrenz M."/>
            <person name="Spormann A.M."/>
            <person name="Op Den Camp H."/>
            <person name="Overmann J."/>
            <person name="Amann R."/>
            <person name="Jetten M.S.M."/>
            <person name="Mascher T."/>
            <person name="Medema M.H."/>
            <person name="Devos D.P."/>
            <person name="Kaster A.-K."/>
            <person name="Ovreas L."/>
            <person name="Rohde M."/>
            <person name="Galperin M.Y."/>
            <person name="Jogler C."/>
        </authorList>
    </citation>
    <scope>NUCLEOTIDE SEQUENCE [LARGE SCALE GENOMIC DNA]</scope>
    <source>
        <strain evidence="2 3">Pla52o</strain>
    </source>
</reference>
<sequence>MRGRDPLHEEAPPREEVNEGSRFEVEMRVANLDGE</sequence>
<organism evidence="2 3">
    <name type="scientific">Novipirellula galeiformis</name>
    <dbReference type="NCBI Taxonomy" id="2528004"/>
    <lineage>
        <taxon>Bacteria</taxon>
        <taxon>Pseudomonadati</taxon>
        <taxon>Planctomycetota</taxon>
        <taxon>Planctomycetia</taxon>
        <taxon>Pirellulales</taxon>
        <taxon>Pirellulaceae</taxon>
        <taxon>Novipirellula</taxon>
    </lineage>
</organism>
<dbReference type="Proteomes" id="UP000316304">
    <property type="component" value="Unassembled WGS sequence"/>
</dbReference>
<protein>
    <submittedName>
        <fullName evidence="2">Uncharacterized protein</fullName>
    </submittedName>
</protein>
<evidence type="ECO:0000313" key="2">
    <source>
        <dbReference type="EMBL" id="TWU26748.1"/>
    </source>
</evidence>
<dbReference type="EMBL" id="SJPT01000001">
    <property type="protein sequence ID" value="TWU26748.1"/>
    <property type="molecule type" value="Genomic_DNA"/>
</dbReference>
<accession>A0A5C6CQX1</accession>
<name>A0A5C6CQX1_9BACT</name>
<proteinExistence type="predicted"/>
<feature type="region of interest" description="Disordered" evidence="1">
    <location>
        <begin position="1"/>
        <end position="35"/>
    </location>
</feature>
<evidence type="ECO:0000256" key="1">
    <source>
        <dbReference type="SAM" id="MobiDB-lite"/>
    </source>
</evidence>
<feature type="compositionally biased region" description="Basic and acidic residues" evidence="1">
    <location>
        <begin position="1"/>
        <end position="27"/>
    </location>
</feature>
<evidence type="ECO:0000313" key="3">
    <source>
        <dbReference type="Proteomes" id="UP000316304"/>
    </source>
</evidence>
<dbReference type="AlphaFoldDB" id="A0A5C6CQX1"/>
<gene>
    <name evidence="2" type="ORF">Pla52o_06010</name>
</gene>